<evidence type="ECO:0000256" key="2">
    <source>
        <dbReference type="ARBA" id="ARBA00023315"/>
    </source>
</evidence>
<evidence type="ECO:0000259" key="3">
    <source>
        <dbReference type="PROSITE" id="PS51186"/>
    </source>
</evidence>
<dbReference type="SUPFAM" id="SSF55729">
    <property type="entry name" value="Acyl-CoA N-acyltransferases (Nat)"/>
    <property type="match status" value="1"/>
</dbReference>
<dbReference type="PANTHER" id="PTHR43877">
    <property type="entry name" value="AMINOALKYLPHOSPHONATE N-ACETYLTRANSFERASE-RELATED-RELATED"/>
    <property type="match status" value="1"/>
</dbReference>
<keyword evidence="2" id="KW-0012">Acyltransferase</keyword>
<evidence type="ECO:0000256" key="1">
    <source>
        <dbReference type="ARBA" id="ARBA00022679"/>
    </source>
</evidence>
<dbReference type="CDD" id="cd04301">
    <property type="entry name" value="NAT_SF"/>
    <property type="match status" value="1"/>
</dbReference>
<dbReference type="Gene3D" id="3.40.630.30">
    <property type="match status" value="1"/>
</dbReference>
<reference evidence="4" key="1">
    <citation type="submission" date="2020-02" db="EMBL/GenBank/DDBJ databases">
        <authorList>
            <person name="Meier V. D."/>
        </authorList>
    </citation>
    <scope>NUCLEOTIDE SEQUENCE</scope>
    <source>
        <strain evidence="4">AVDCRST_MAG36</strain>
    </source>
</reference>
<dbReference type="EMBL" id="CADCUH010000135">
    <property type="protein sequence ID" value="CAA9352239.1"/>
    <property type="molecule type" value="Genomic_DNA"/>
</dbReference>
<protein>
    <submittedName>
        <fullName evidence="4">Acetyltransferase, GNAT family</fullName>
    </submittedName>
</protein>
<dbReference type="InterPro" id="IPR016181">
    <property type="entry name" value="Acyl_CoA_acyltransferase"/>
</dbReference>
<dbReference type="GO" id="GO:0016747">
    <property type="term" value="F:acyltransferase activity, transferring groups other than amino-acyl groups"/>
    <property type="evidence" value="ECO:0007669"/>
    <property type="project" value="InterPro"/>
</dbReference>
<evidence type="ECO:0000313" key="4">
    <source>
        <dbReference type="EMBL" id="CAA9352239.1"/>
    </source>
</evidence>
<keyword evidence="1 4" id="KW-0808">Transferase</keyword>
<accession>A0A6J4M7R6</accession>
<feature type="domain" description="N-acetyltransferase" evidence="3">
    <location>
        <begin position="5"/>
        <end position="151"/>
    </location>
</feature>
<proteinExistence type="predicted"/>
<gene>
    <name evidence="4" type="ORF">AVDCRST_MAG36-2066</name>
</gene>
<dbReference type="PROSITE" id="PS51186">
    <property type="entry name" value="GNAT"/>
    <property type="match status" value="1"/>
</dbReference>
<name>A0A6J4M7R6_9ACTN</name>
<sequence>MTTPVHVRRATVEDVALAAPLFAAYREFYRLPYDERAAAAFLHDRLQAEESVVLLAETADGTVGFLQLYPGFESLALAPAWVLNDLYVAPAARGSGVAAALMERAEEVARAAGAAFLALETAHDNHVAQRLYERQGWQVEDAYRTYVKPLR</sequence>
<dbReference type="Pfam" id="PF00583">
    <property type="entry name" value="Acetyltransf_1"/>
    <property type="match status" value="1"/>
</dbReference>
<dbReference type="InterPro" id="IPR050832">
    <property type="entry name" value="Bact_Acetyltransf"/>
</dbReference>
<dbReference type="AlphaFoldDB" id="A0A6J4M7R6"/>
<dbReference type="PANTHER" id="PTHR43877:SF2">
    <property type="entry name" value="AMINOALKYLPHOSPHONATE N-ACETYLTRANSFERASE-RELATED"/>
    <property type="match status" value="1"/>
</dbReference>
<dbReference type="InterPro" id="IPR000182">
    <property type="entry name" value="GNAT_dom"/>
</dbReference>
<organism evidence="4">
    <name type="scientific">uncultured Nocardioidaceae bacterium</name>
    <dbReference type="NCBI Taxonomy" id="253824"/>
    <lineage>
        <taxon>Bacteria</taxon>
        <taxon>Bacillati</taxon>
        <taxon>Actinomycetota</taxon>
        <taxon>Actinomycetes</taxon>
        <taxon>Propionibacteriales</taxon>
        <taxon>Nocardioidaceae</taxon>
        <taxon>environmental samples</taxon>
    </lineage>
</organism>